<dbReference type="Pfam" id="PF00412">
    <property type="entry name" value="LIM"/>
    <property type="match status" value="3"/>
</dbReference>
<dbReference type="GO" id="GO:0031941">
    <property type="term" value="C:filamentous actin"/>
    <property type="evidence" value="ECO:0007669"/>
    <property type="project" value="TreeGrafter"/>
</dbReference>
<dbReference type="Pfam" id="PF00595">
    <property type="entry name" value="PDZ"/>
    <property type="match status" value="1"/>
</dbReference>
<dbReference type="SUPFAM" id="SSF57716">
    <property type="entry name" value="Glucocorticoid receptor-like (DNA-binding domain)"/>
    <property type="match status" value="2"/>
</dbReference>
<dbReference type="PROSITE" id="PS00478">
    <property type="entry name" value="LIM_DOMAIN_1"/>
    <property type="match status" value="2"/>
</dbReference>
<keyword evidence="4 6" id="KW-0862">Zinc</keyword>
<dbReference type="GO" id="GO:0001725">
    <property type="term" value="C:stress fiber"/>
    <property type="evidence" value="ECO:0007669"/>
    <property type="project" value="TreeGrafter"/>
</dbReference>
<dbReference type="InterPro" id="IPR036034">
    <property type="entry name" value="PDZ_sf"/>
</dbReference>
<name>A0AAV2TSS1_CALDB</name>
<dbReference type="CDD" id="cd23068">
    <property type="entry name" value="PDZ_ZASP52-like"/>
    <property type="match status" value="1"/>
</dbReference>
<keyword evidence="3 6" id="KW-0479">Metal-binding</keyword>
<dbReference type="PANTHER" id="PTHR24214:SF38">
    <property type="entry name" value="PDZ AND LIM DOMAIN PROTEIN ZASP-RELATED"/>
    <property type="match status" value="1"/>
</dbReference>
<reference evidence="10" key="1">
    <citation type="submission" date="2024-06" db="EMBL/GenBank/DDBJ databases">
        <authorList>
            <person name="Liu X."/>
            <person name="Lenzi L."/>
            <person name="Haldenby T S."/>
            <person name="Uol C."/>
        </authorList>
    </citation>
    <scope>NUCLEOTIDE SEQUENCE</scope>
</reference>
<dbReference type="PANTHER" id="PTHR24214">
    <property type="entry name" value="PDZ AND LIM DOMAIN PROTEIN ZASP"/>
    <property type="match status" value="1"/>
</dbReference>
<dbReference type="GO" id="GO:0005912">
    <property type="term" value="C:adherens junction"/>
    <property type="evidence" value="ECO:0007669"/>
    <property type="project" value="TreeGrafter"/>
</dbReference>
<sequence>MRYTITRPDPSVPWGFRIQGGRDFGQPLTVAAVTPGGLVSRYGLRPGCRITTIGGDPVSYMTHQQAQQAVIRCSNELVFETDESGVQMTADSPSYHQPPAPVRPAYDSGRPQTTLNINLVKPARGPGPTKNPALYTSTVKSTNTFGGDGTSYSPSYSPSRLDTQFSLGPNRPTTDSLRSSLNAVVADRQGPSGNYVSPSPVGGSQASWLQKAKIQPQGYRSNPICQRCKREIHGPFVDAMNYCFCQEHFTCDICHNSLGDGTFAEQNGKFYCEPDFTSFVASRCAKCNCPIIGKIIKALNKTWHPNCFVCCYCKKPLEDKFHVEDSDNVLCEEHWQQLHLTECAKCHQQISEIDRFVEAFGKQFHAKCFCCAACQTPLEGKPFHSRDGKAFCVVHAHSVALYS</sequence>
<dbReference type="EMBL" id="CAXLJL010000600">
    <property type="protein sequence ID" value="CAL5139294.1"/>
    <property type="molecule type" value="Genomic_DNA"/>
</dbReference>
<dbReference type="SMART" id="SM00228">
    <property type="entry name" value="PDZ"/>
    <property type="match status" value="1"/>
</dbReference>
<feature type="domain" description="LIM zinc-binding" evidence="8">
    <location>
        <begin position="342"/>
        <end position="403"/>
    </location>
</feature>
<dbReference type="Gene3D" id="2.10.110.10">
    <property type="entry name" value="Cysteine Rich Protein"/>
    <property type="match status" value="3"/>
</dbReference>
<dbReference type="GO" id="GO:0003779">
    <property type="term" value="F:actin binding"/>
    <property type="evidence" value="ECO:0007669"/>
    <property type="project" value="TreeGrafter"/>
</dbReference>
<dbReference type="SMART" id="SM00132">
    <property type="entry name" value="LIM"/>
    <property type="match status" value="3"/>
</dbReference>
<feature type="domain" description="LIM zinc-binding" evidence="8">
    <location>
        <begin position="223"/>
        <end position="281"/>
    </location>
</feature>
<dbReference type="PROSITE" id="PS50106">
    <property type="entry name" value="PDZ"/>
    <property type="match status" value="1"/>
</dbReference>
<dbReference type="PROSITE" id="PS50023">
    <property type="entry name" value="LIM_DOMAIN_2"/>
    <property type="match status" value="3"/>
</dbReference>
<dbReference type="GO" id="GO:0051371">
    <property type="term" value="F:muscle alpha-actinin binding"/>
    <property type="evidence" value="ECO:0007669"/>
    <property type="project" value="TreeGrafter"/>
</dbReference>
<accession>A0AAV2TSS1</accession>
<evidence type="ECO:0000256" key="7">
    <source>
        <dbReference type="SAM" id="MobiDB-lite"/>
    </source>
</evidence>
<feature type="domain" description="LIM zinc-binding" evidence="8">
    <location>
        <begin position="282"/>
        <end position="341"/>
    </location>
</feature>
<dbReference type="Proteomes" id="UP001497525">
    <property type="component" value="Unassembled WGS sequence"/>
</dbReference>
<proteinExistence type="predicted"/>
<evidence type="ECO:0000256" key="2">
    <source>
        <dbReference type="ARBA" id="ARBA00022490"/>
    </source>
</evidence>
<comment type="subcellular location">
    <subcellularLocation>
        <location evidence="1">Cytoplasm</location>
    </subcellularLocation>
</comment>
<gene>
    <name evidence="10" type="ORF">CDAUBV1_LOCUS14324</name>
</gene>
<evidence type="ECO:0000256" key="3">
    <source>
        <dbReference type="ARBA" id="ARBA00022723"/>
    </source>
</evidence>
<evidence type="ECO:0000256" key="6">
    <source>
        <dbReference type="PROSITE-ProRule" id="PRU00125"/>
    </source>
</evidence>
<evidence type="ECO:0000313" key="11">
    <source>
        <dbReference type="Proteomes" id="UP001497525"/>
    </source>
</evidence>
<dbReference type="Gene3D" id="2.30.42.10">
    <property type="match status" value="1"/>
</dbReference>
<dbReference type="GO" id="GO:0046872">
    <property type="term" value="F:metal ion binding"/>
    <property type="evidence" value="ECO:0007669"/>
    <property type="project" value="UniProtKB-KW"/>
</dbReference>
<keyword evidence="5 6" id="KW-0440">LIM domain</keyword>
<evidence type="ECO:0000313" key="10">
    <source>
        <dbReference type="EMBL" id="CAL5139294.1"/>
    </source>
</evidence>
<feature type="region of interest" description="Disordered" evidence="7">
    <location>
        <begin position="88"/>
        <end position="109"/>
    </location>
</feature>
<feature type="region of interest" description="Disordered" evidence="7">
    <location>
        <begin position="140"/>
        <end position="159"/>
    </location>
</feature>
<dbReference type="AlphaFoldDB" id="A0AAV2TSS1"/>
<protein>
    <submittedName>
        <fullName evidence="10">Uncharacterized protein</fullName>
    </submittedName>
</protein>
<dbReference type="InterPro" id="IPR001781">
    <property type="entry name" value="Znf_LIM"/>
</dbReference>
<dbReference type="CDD" id="cd08368">
    <property type="entry name" value="LIM"/>
    <property type="match status" value="2"/>
</dbReference>
<evidence type="ECO:0000259" key="8">
    <source>
        <dbReference type="PROSITE" id="PS50023"/>
    </source>
</evidence>
<evidence type="ECO:0000259" key="9">
    <source>
        <dbReference type="PROSITE" id="PS50106"/>
    </source>
</evidence>
<evidence type="ECO:0000256" key="1">
    <source>
        <dbReference type="ARBA" id="ARBA00004496"/>
    </source>
</evidence>
<organism evidence="10 11">
    <name type="scientific">Calicophoron daubneyi</name>
    <name type="common">Rumen fluke</name>
    <name type="synonym">Paramphistomum daubneyi</name>
    <dbReference type="NCBI Taxonomy" id="300641"/>
    <lineage>
        <taxon>Eukaryota</taxon>
        <taxon>Metazoa</taxon>
        <taxon>Spiralia</taxon>
        <taxon>Lophotrochozoa</taxon>
        <taxon>Platyhelminthes</taxon>
        <taxon>Trematoda</taxon>
        <taxon>Digenea</taxon>
        <taxon>Plagiorchiida</taxon>
        <taxon>Pronocephalata</taxon>
        <taxon>Paramphistomoidea</taxon>
        <taxon>Paramphistomidae</taxon>
        <taxon>Calicophoron</taxon>
    </lineage>
</organism>
<dbReference type="SUPFAM" id="SSF50156">
    <property type="entry name" value="PDZ domain-like"/>
    <property type="match status" value="1"/>
</dbReference>
<feature type="domain" description="PDZ" evidence="9">
    <location>
        <begin position="2"/>
        <end position="85"/>
    </location>
</feature>
<dbReference type="FunFam" id="2.30.42.10:FF:000055">
    <property type="entry name" value="PDZ and LIM domain protein 3"/>
    <property type="match status" value="1"/>
</dbReference>
<dbReference type="GO" id="GO:0061061">
    <property type="term" value="P:muscle structure development"/>
    <property type="evidence" value="ECO:0007669"/>
    <property type="project" value="TreeGrafter"/>
</dbReference>
<evidence type="ECO:0000256" key="4">
    <source>
        <dbReference type="ARBA" id="ARBA00022833"/>
    </source>
</evidence>
<keyword evidence="2" id="KW-0963">Cytoplasm</keyword>
<dbReference type="GO" id="GO:0030018">
    <property type="term" value="C:Z disc"/>
    <property type="evidence" value="ECO:0007669"/>
    <property type="project" value="TreeGrafter"/>
</dbReference>
<dbReference type="InterPro" id="IPR001478">
    <property type="entry name" value="PDZ"/>
</dbReference>
<evidence type="ECO:0000256" key="5">
    <source>
        <dbReference type="ARBA" id="ARBA00023038"/>
    </source>
</evidence>
<dbReference type="InterPro" id="IPR050604">
    <property type="entry name" value="PDZ-LIM_domain"/>
</dbReference>
<dbReference type="GO" id="GO:0030036">
    <property type="term" value="P:actin cytoskeleton organization"/>
    <property type="evidence" value="ECO:0007669"/>
    <property type="project" value="TreeGrafter"/>
</dbReference>
<comment type="caution">
    <text evidence="10">The sequence shown here is derived from an EMBL/GenBank/DDBJ whole genome shotgun (WGS) entry which is preliminary data.</text>
</comment>